<evidence type="ECO:0000313" key="3">
    <source>
        <dbReference type="EMBL" id="MBD2293420.1"/>
    </source>
</evidence>
<dbReference type="EMBL" id="JACJQU010000003">
    <property type="protein sequence ID" value="MBD2293420.1"/>
    <property type="molecule type" value="Genomic_DNA"/>
</dbReference>
<name>A0A927A1G6_9NOST</name>
<reference evidence="4" key="1">
    <citation type="journal article" date="2020" name="ISME J.">
        <title>Comparative genomics reveals insights into cyanobacterial evolution and habitat adaptation.</title>
        <authorList>
            <person name="Chen M.Y."/>
            <person name="Teng W.K."/>
            <person name="Zhao L."/>
            <person name="Hu C.X."/>
            <person name="Zhou Y.K."/>
            <person name="Han B.P."/>
            <person name="Song L.R."/>
            <person name="Shu W.S."/>
        </authorList>
    </citation>
    <scope>NUCLEOTIDE SEQUENCE [LARGE SCALE GENOMIC DNA]</scope>
    <source>
        <strain evidence="4">FACHB-251</strain>
    </source>
</reference>
<keyword evidence="1" id="KW-1133">Transmembrane helix</keyword>
<evidence type="ECO:0000256" key="1">
    <source>
        <dbReference type="SAM" id="Phobius"/>
    </source>
</evidence>
<accession>A0A927A1G6</accession>
<keyword evidence="1" id="KW-0812">Transmembrane</keyword>
<proteinExistence type="predicted"/>
<feature type="chain" id="PRO_5036758586" evidence="2">
    <location>
        <begin position="25"/>
        <end position="75"/>
    </location>
</feature>
<keyword evidence="1" id="KW-0472">Membrane</keyword>
<feature type="signal peptide" evidence="2">
    <location>
        <begin position="1"/>
        <end position="24"/>
    </location>
</feature>
<dbReference type="RefSeq" id="WP_190558808.1">
    <property type="nucleotide sequence ID" value="NZ_JACJQU010000003.1"/>
</dbReference>
<feature type="transmembrane region" description="Helical" evidence="1">
    <location>
        <begin position="48"/>
        <end position="67"/>
    </location>
</feature>
<protein>
    <submittedName>
        <fullName evidence="3">Uncharacterized protein</fullName>
    </submittedName>
</protein>
<organism evidence="3 4">
    <name type="scientific">Anabaena sphaerica FACHB-251</name>
    <dbReference type="NCBI Taxonomy" id="2692883"/>
    <lineage>
        <taxon>Bacteria</taxon>
        <taxon>Bacillati</taxon>
        <taxon>Cyanobacteriota</taxon>
        <taxon>Cyanophyceae</taxon>
        <taxon>Nostocales</taxon>
        <taxon>Nostocaceae</taxon>
        <taxon>Anabaena</taxon>
    </lineage>
</organism>
<dbReference type="Proteomes" id="UP000662185">
    <property type="component" value="Unassembled WGS sequence"/>
</dbReference>
<comment type="caution">
    <text evidence="3">The sequence shown here is derived from an EMBL/GenBank/DDBJ whole genome shotgun (WGS) entry which is preliminary data.</text>
</comment>
<dbReference type="AlphaFoldDB" id="A0A927A1G6"/>
<evidence type="ECO:0000256" key="2">
    <source>
        <dbReference type="SAM" id="SignalP"/>
    </source>
</evidence>
<keyword evidence="4" id="KW-1185">Reference proteome</keyword>
<keyword evidence="2" id="KW-0732">Signal</keyword>
<evidence type="ECO:0000313" key="4">
    <source>
        <dbReference type="Proteomes" id="UP000662185"/>
    </source>
</evidence>
<sequence>MLNHKTLWVSLACLMLLTSSPASAEMPSSHSQHHNQFQIIEQPLGVKVAATVAGLALIGIELWWFIFSKPKVPPN</sequence>
<gene>
    <name evidence="3" type="ORF">H6G06_07940</name>
</gene>